<keyword evidence="1" id="KW-1015">Disulfide bond</keyword>
<reference evidence="3" key="2">
    <citation type="submission" date="2025-09" db="UniProtKB">
        <authorList>
            <consortium name="Ensembl"/>
        </authorList>
    </citation>
    <scope>IDENTIFICATION</scope>
</reference>
<dbReference type="SMART" id="SM00034">
    <property type="entry name" value="CLECT"/>
    <property type="match status" value="1"/>
</dbReference>
<sequence>MCFTFTARGVCRTGWREYESKCYFFSTDTKTWDEANLFCQRQHTNLMSIQDIHERVRHSTNTKCIVQQSPTGISLWMGGHDSITEGGWEWTDGSPFRYIHWNAGNPDDYFGEDCLSILINSGYWNDDNCDNKRGYICEKRGDLSFLMIMTLKYC</sequence>
<organism evidence="3 4">
    <name type="scientific">Neogobius melanostomus</name>
    <name type="common">round goby</name>
    <dbReference type="NCBI Taxonomy" id="47308"/>
    <lineage>
        <taxon>Eukaryota</taxon>
        <taxon>Metazoa</taxon>
        <taxon>Chordata</taxon>
        <taxon>Craniata</taxon>
        <taxon>Vertebrata</taxon>
        <taxon>Euteleostomi</taxon>
        <taxon>Actinopterygii</taxon>
        <taxon>Neopterygii</taxon>
        <taxon>Teleostei</taxon>
        <taxon>Neoteleostei</taxon>
        <taxon>Acanthomorphata</taxon>
        <taxon>Gobiaria</taxon>
        <taxon>Gobiiformes</taxon>
        <taxon>Gobioidei</taxon>
        <taxon>Gobiidae</taxon>
        <taxon>Benthophilinae</taxon>
        <taxon>Neogobiini</taxon>
        <taxon>Neogobius</taxon>
    </lineage>
</organism>
<evidence type="ECO:0000313" key="4">
    <source>
        <dbReference type="Proteomes" id="UP000694523"/>
    </source>
</evidence>
<dbReference type="InterPro" id="IPR016187">
    <property type="entry name" value="CTDL_fold"/>
</dbReference>
<dbReference type="InterPro" id="IPR018378">
    <property type="entry name" value="C-type_lectin_CS"/>
</dbReference>
<dbReference type="InterPro" id="IPR050111">
    <property type="entry name" value="C-type_lectin/snaclec_domain"/>
</dbReference>
<dbReference type="SUPFAM" id="SSF56436">
    <property type="entry name" value="C-type lectin-like"/>
    <property type="match status" value="1"/>
</dbReference>
<dbReference type="PANTHER" id="PTHR22803">
    <property type="entry name" value="MANNOSE, PHOSPHOLIPASE, LECTIN RECEPTOR RELATED"/>
    <property type="match status" value="1"/>
</dbReference>
<name>A0A8C6SAD5_9GOBI</name>
<dbReference type="Pfam" id="PF00059">
    <property type="entry name" value="Lectin_C"/>
    <property type="match status" value="1"/>
</dbReference>
<evidence type="ECO:0000313" key="3">
    <source>
        <dbReference type="Ensembl" id="ENSNMLP00000001004.1"/>
    </source>
</evidence>
<dbReference type="AlphaFoldDB" id="A0A8C6SAD5"/>
<dbReference type="Gene3D" id="3.10.100.10">
    <property type="entry name" value="Mannose-Binding Protein A, subunit A"/>
    <property type="match status" value="1"/>
</dbReference>
<accession>A0A8C6SAD5</accession>
<keyword evidence="4" id="KW-1185">Reference proteome</keyword>
<evidence type="ECO:0000256" key="1">
    <source>
        <dbReference type="ARBA" id="ARBA00023157"/>
    </source>
</evidence>
<feature type="domain" description="C-type lectin" evidence="2">
    <location>
        <begin position="18"/>
        <end position="138"/>
    </location>
</feature>
<dbReference type="PROSITE" id="PS00615">
    <property type="entry name" value="C_TYPE_LECTIN_1"/>
    <property type="match status" value="1"/>
</dbReference>
<dbReference type="PRINTS" id="PR01504">
    <property type="entry name" value="PNCREATITSAP"/>
</dbReference>
<protein>
    <recommendedName>
        <fullName evidence="2">C-type lectin domain-containing protein</fullName>
    </recommendedName>
</protein>
<dbReference type="Ensembl" id="ENSNMLT00000001173.1">
    <property type="protein sequence ID" value="ENSNMLP00000001004.1"/>
    <property type="gene ID" value="ENSNMLG00000000803.1"/>
</dbReference>
<reference evidence="3" key="1">
    <citation type="submission" date="2025-08" db="UniProtKB">
        <authorList>
            <consortium name="Ensembl"/>
        </authorList>
    </citation>
    <scope>IDENTIFICATION</scope>
</reference>
<dbReference type="PROSITE" id="PS50041">
    <property type="entry name" value="C_TYPE_LECTIN_2"/>
    <property type="match status" value="1"/>
</dbReference>
<dbReference type="InterPro" id="IPR016186">
    <property type="entry name" value="C-type_lectin-like/link_sf"/>
</dbReference>
<dbReference type="InterPro" id="IPR001304">
    <property type="entry name" value="C-type_lectin-like"/>
</dbReference>
<dbReference type="Proteomes" id="UP000694523">
    <property type="component" value="Unplaced"/>
</dbReference>
<evidence type="ECO:0000259" key="2">
    <source>
        <dbReference type="PROSITE" id="PS50041"/>
    </source>
</evidence>
<proteinExistence type="predicted"/>